<protein>
    <recommendedName>
        <fullName evidence="14">Riboflavin biosynthesis protein RibD</fullName>
    </recommendedName>
    <domain>
        <recommendedName>
            <fullName evidence="14">Diaminohydroxyphosphoribosylaminopyrimidine deaminase</fullName>
            <shortName evidence="14">DRAP deaminase</shortName>
            <ecNumber evidence="14">3.5.4.26</ecNumber>
        </recommendedName>
        <alternativeName>
            <fullName evidence="14">Riboflavin-specific deaminase</fullName>
        </alternativeName>
    </domain>
    <domain>
        <recommendedName>
            <fullName evidence="14">5-amino-6-(5-phosphoribosylamino)uracil reductase</fullName>
            <ecNumber evidence="14">1.1.1.193</ecNumber>
        </recommendedName>
        <alternativeName>
            <fullName evidence="14">HTP reductase</fullName>
        </alternativeName>
    </domain>
</protein>
<dbReference type="PROSITE" id="PS51747">
    <property type="entry name" value="CYT_DCMP_DEAMINASES_2"/>
    <property type="match status" value="1"/>
</dbReference>
<evidence type="ECO:0000259" key="15">
    <source>
        <dbReference type="PROSITE" id="PS51747"/>
    </source>
</evidence>
<evidence type="ECO:0000313" key="16">
    <source>
        <dbReference type="EMBL" id="MBD8043894.1"/>
    </source>
</evidence>
<dbReference type="InterPro" id="IPR002734">
    <property type="entry name" value="RibDG_C"/>
</dbReference>
<evidence type="ECO:0000256" key="11">
    <source>
        <dbReference type="ARBA" id="ARBA00023268"/>
    </source>
</evidence>
<comment type="pathway">
    <text evidence="3 14">Cofactor biosynthesis; riboflavin biosynthesis; 5-amino-6-(D-ribitylamino)uracil from GTP: step 3/4.</text>
</comment>
<organism evidence="16 17">
    <name type="scientific">Arthrobacter pullicola</name>
    <dbReference type="NCBI Taxonomy" id="2762224"/>
    <lineage>
        <taxon>Bacteria</taxon>
        <taxon>Bacillati</taxon>
        <taxon>Actinomycetota</taxon>
        <taxon>Actinomycetes</taxon>
        <taxon>Micrococcales</taxon>
        <taxon>Micrococcaceae</taxon>
        <taxon>Arthrobacter</taxon>
    </lineage>
</organism>
<keyword evidence="10 14" id="KW-0560">Oxidoreductase</keyword>
<dbReference type="SUPFAM" id="SSF53927">
    <property type="entry name" value="Cytidine deaminase-like"/>
    <property type="match status" value="1"/>
</dbReference>
<keyword evidence="7 14" id="KW-0479">Metal-binding</keyword>
<keyword evidence="14 16" id="KW-0378">Hydrolase</keyword>
<keyword evidence="17" id="KW-1185">Reference proteome</keyword>
<dbReference type="Gene3D" id="3.40.430.10">
    <property type="entry name" value="Dihydrofolate Reductase, subunit A"/>
    <property type="match status" value="2"/>
</dbReference>
<dbReference type="SUPFAM" id="SSF53597">
    <property type="entry name" value="Dihydrofolate reductase-like"/>
    <property type="match status" value="1"/>
</dbReference>
<comment type="catalytic activity">
    <reaction evidence="12 14">
        <text>5-amino-6-(5-phospho-D-ribitylamino)uracil + NADP(+) = 5-amino-6-(5-phospho-D-ribosylamino)uracil + NADPH + H(+)</text>
        <dbReference type="Rhea" id="RHEA:17845"/>
        <dbReference type="ChEBI" id="CHEBI:15378"/>
        <dbReference type="ChEBI" id="CHEBI:57783"/>
        <dbReference type="ChEBI" id="CHEBI:58349"/>
        <dbReference type="ChEBI" id="CHEBI:58421"/>
        <dbReference type="ChEBI" id="CHEBI:58453"/>
        <dbReference type="EC" id="1.1.1.193"/>
    </reaction>
</comment>
<dbReference type="Pfam" id="PF00383">
    <property type="entry name" value="dCMP_cyt_deam_1"/>
    <property type="match status" value="1"/>
</dbReference>
<dbReference type="Gene3D" id="3.40.140.10">
    <property type="entry name" value="Cytidine Deaminase, domain 2"/>
    <property type="match status" value="1"/>
</dbReference>
<dbReference type="InterPro" id="IPR024072">
    <property type="entry name" value="DHFR-like_dom_sf"/>
</dbReference>
<dbReference type="NCBIfam" id="TIGR00326">
    <property type="entry name" value="eubact_ribD"/>
    <property type="match status" value="1"/>
</dbReference>
<name>A0ABR8YI69_9MICC</name>
<reference evidence="16 17" key="1">
    <citation type="submission" date="2020-08" db="EMBL/GenBank/DDBJ databases">
        <title>A Genomic Blueprint of the Chicken Gut Microbiome.</title>
        <authorList>
            <person name="Gilroy R."/>
            <person name="Ravi A."/>
            <person name="Getino M."/>
            <person name="Pursley I."/>
            <person name="Horton D.L."/>
            <person name="Alikhan N.-F."/>
            <person name="Baker D."/>
            <person name="Gharbi K."/>
            <person name="Hall N."/>
            <person name="Watson M."/>
            <person name="Adriaenssens E.M."/>
            <person name="Foster-Nyarko E."/>
            <person name="Jarju S."/>
            <person name="Secka A."/>
            <person name="Antonio M."/>
            <person name="Oren A."/>
            <person name="Chaudhuri R."/>
            <person name="La Ragione R.M."/>
            <person name="Hildebrand F."/>
            <person name="Pallen M.J."/>
        </authorList>
    </citation>
    <scope>NUCLEOTIDE SEQUENCE [LARGE SCALE GENOMIC DNA]</scope>
    <source>
        <strain evidence="16 17">Sa2BUA2</strain>
    </source>
</reference>
<evidence type="ECO:0000256" key="7">
    <source>
        <dbReference type="ARBA" id="ARBA00022723"/>
    </source>
</evidence>
<dbReference type="GO" id="GO:0008703">
    <property type="term" value="F:5-amino-6-(5-phosphoribosylamino)uracil reductase activity"/>
    <property type="evidence" value="ECO:0007669"/>
    <property type="project" value="UniProtKB-EC"/>
</dbReference>
<keyword evidence="6 14" id="KW-0686">Riboflavin biosynthesis</keyword>
<comment type="catalytic activity">
    <reaction evidence="13 14">
        <text>2,5-diamino-6-hydroxy-4-(5-phosphoribosylamino)-pyrimidine + H2O + H(+) = 5-amino-6-(5-phospho-D-ribosylamino)uracil + NH4(+)</text>
        <dbReference type="Rhea" id="RHEA:21868"/>
        <dbReference type="ChEBI" id="CHEBI:15377"/>
        <dbReference type="ChEBI" id="CHEBI:15378"/>
        <dbReference type="ChEBI" id="CHEBI:28938"/>
        <dbReference type="ChEBI" id="CHEBI:58453"/>
        <dbReference type="ChEBI" id="CHEBI:58614"/>
        <dbReference type="EC" id="3.5.4.26"/>
    </reaction>
</comment>
<dbReference type="EMBL" id="JACSQC010000003">
    <property type="protein sequence ID" value="MBD8043894.1"/>
    <property type="molecule type" value="Genomic_DNA"/>
</dbReference>
<sequence>MAFNAAEKTAMGQALELARRGVRGANPLVGAVILNNDGAVLATGWHRGAGTAHAEADALATAAAAGIDVRGTTMVVTLEPCSHTGRTGPCSQAIIGSGIGRVVYAAADTTSDAAGGAAALAAAGVETEGGLMAGESRELNHRWSAAVRENRPFVTVKTAQSLDGHTAAADGTSQWITSPEAREDAQELRARCDAIVAGTGTVQADNPRLTVRGRPGAEDAAEPLSQPLRVVMGTTEVPASAAVRGTDGRFLQIHTHDPAVVLSGLHARGVRHVLVEGGATVASAFLRAGLADELVVYTAPKLLGAGTPSFFGLGVSTLTEAQAWRFDAAGGAFRLTGPDLRLQLEPTPENNEPTIGH</sequence>
<comment type="pathway">
    <text evidence="2 14">Cofactor biosynthesis; riboflavin biosynthesis; 5-amino-6-(D-ribitylamino)uracil from GTP: step 2/4.</text>
</comment>
<evidence type="ECO:0000256" key="4">
    <source>
        <dbReference type="ARBA" id="ARBA00005259"/>
    </source>
</evidence>
<evidence type="ECO:0000256" key="3">
    <source>
        <dbReference type="ARBA" id="ARBA00004910"/>
    </source>
</evidence>
<dbReference type="PANTHER" id="PTHR38011">
    <property type="entry name" value="DIHYDROFOLATE REDUCTASE FAMILY PROTEIN (AFU_ORTHOLOGUE AFUA_8G06820)"/>
    <property type="match status" value="1"/>
</dbReference>
<dbReference type="InterPro" id="IPR002125">
    <property type="entry name" value="CMP_dCMP_dom"/>
</dbReference>
<dbReference type="InterPro" id="IPR016193">
    <property type="entry name" value="Cytidine_deaminase-like"/>
</dbReference>
<comment type="cofactor">
    <cofactor evidence="14">
        <name>Zn(2+)</name>
        <dbReference type="ChEBI" id="CHEBI:29105"/>
    </cofactor>
    <text evidence="14">Binds 1 zinc ion.</text>
</comment>
<proteinExistence type="inferred from homology"/>
<dbReference type="InterPro" id="IPR050765">
    <property type="entry name" value="Riboflavin_Biosynth_HTPR"/>
</dbReference>
<dbReference type="PIRSF" id="PIRSF006769">
    <property type="entry name" value="RibD"/>
    <property type="match status" value="1"/>
</dbReference>
<dbReference type="PANTHER" id="PTHR38011:SF7">
    <property type="entry name" value="2,5-DIAMINO-6-RIBOSYLAMINO-4(3H)-PYRIMIDINONE 5'-PHOSPHATE REDUCTASE"/>
    <property type="match status" value="1"/>
</dbReference>
<feature type="domain" description="CMP/dCMP-type deaminase" evidence="15">
    <location>
        <begin position="5"/>
        <end position="128"/>
    </location>
</feature>
<accession>A0ABR8YI69</accession>
<dbReference type="Proteomes" id="UP000652763">
    <property type="component" value="Unassembled WGS sequence"/>
</dbReference>
<evidence type="ECO:0000256" key="2">
    <source>
        <dbReference type="ARBA" id="ARBA00004882"/>
    </source>
</evidence>
<comment type="function">
    <text evidence="1 14">Converts 2,5-diamino-6-(ribosylamino)-4(3h)-pyrimidinone 5'-phosphate into 5-amino-6-(ribosylamino)-2,4(1h,3h)-pyrimidinedione 5'-phosphate.</text>
</comment>
<evidence type="ECO:0000256" key="12">
    <source>
        <dbReference type="ARBA" id="ARBA00049861"/>
    </source>
</evidence>
<comment type="caution">
    <text evidence="16">The sequence shown here is derived from an EMBL/GenBank/DDBJ whole genome shotgun (WGS) entry which is preliminary data.</text>
</comment>
<dbReference type="Pfam" id="PF01872">
    <property type="entry name" value="RibD_C"/>
    <property type="match status" value="1"/>
</dbReference>
<evidence type="ECO:0000313" key="17">
    <source>
        <dbReference type="Proteomes" id="UP000652763"/>
    </source>
</evidence>
<evidence type="ECO:0000256" key="5">
    <source>
        <dbReference type="ARBA" id="ARBA00007417"/>
    </source>
</evidence>
<evidence type="ECO:0000256" key="1">
    <source>
        <dbReference type="ARBA" id="ARBA00002151"/>
    </source>
</evidence>
<dbReference type="EC" id="3.5.4.26" evidence="14"/>
<evidence type="ECO:0000256" key="9">
    <source>
        <dbReference type="ARBA" id="ARBA00022857"/>
    </source>
</evidence>
<dbReference type="RefSeq" id="WP_191746793.1">
    <property type="nucleotide sequence ID" value="NZ_JACSQC010000003.1"/>
</dbReference>
<dbReference type="InterPro" id="IPR004794">
    <property type="entry name" value="Eubact_RibD"/>
</dbReference>
<comment type="similarity">
    <text evidence="5 14">In the C-terminal section; belongs to the HTP reductase family.</text>
</comment>
<dbReference type="PROSITE" id="PS00903">
    <property type="entry name" value="CYT_DCMP_DEAMINASES_1"/>
    <property type="match status" value="1"/>
</dbReference>
<keyword evidence="11" id="KW-0511">Multifunctional enzyme</keyword>
<keyword evidence="9 14" id="KW-0521">NADP</keyword>
<evidence type="ECO:0000256" key="14">
    <source>
        <dbReference type="PIRNR" id="PIRNR006769"/>
    </source>
</evidence>
<dbReference type="EC" id="1.1.1.193" evidence="14"/>
<evidence type="ECO:0000256" key="13">
    <source>
        <dbReference type="ARBA" id="ARBA00049886"/>
    </source>
</evidence>
<evidence type="ECO:0000256" key="6">
    <source>
        <dbReference type="ARBA" id="ARBA00022619"/>
    </source>
</evidence>
<dbReference type="GO" id="GO:0008835">
    <property type="term" value="F:diaminohydroxyphosphoribosylaminopyrimidine deaminase activity"/>
    <property type="evidence" value="ECO:0007669"/>
    <property type="project" value="UniProtKB-EC"/>
</dbReference>
<keyword evidence="8 14" id="KW-0862">Zinc</keyword>
<evidence type="ECO:0000256" key="8">
    <source>
        <dbReference type="ARBA" id="ARBA00022833"/>
    </source>
</evidence>
<dbReference type="InterPro" id="IPR016192">
    <property type="entry name" value="APOBEC/CMP_deaminase_Zn-bd"/>
</dbReference>
<gene>
    <name evidence="16" type="primary">ribD</name>
    <name evidence="16" type="ORF">H9638_08715</name>
</gene>
<comment type="similarity">
    <text evidence="4 14">In the N-terminal section; belongs to the cytidine and deoxycytidylate deaminase family.</text>
</comment>
<evidence type="ECO:0000256" key="10">
    <source>
        <dbReference type="ARBA" id="ARBA00023002"/>
    </source>
</evidence>